<feature type="region of interest" description="Disordered" evidence="1">
    <location>
        <begin position="1"/>
        <end position="26"/>
    </location>
</feature>
<reference evidence="2 3" key="2">
    <citation type="journal article" date="2020" name="Int. J. Syst. Evol. Microbiol.">
        <title>Leptospira yasudae sp. nov. and Leptospira stimsonii sp. nov., two new species of the pathogenic group isolated from environmental sources.</title>
        <authorList>
            <person name="Casanovas-Massana A."/>
            <person name="Hamond C."/>
            <person name="Santos L.A."/>
            <person name="de Oliveira D."/>
            <person name="Hacker K.P."/>
            <person name="Balassiano I."/>
            <person name="Costa F."/>
            <person name="Medeiros M.A."/>
            <person name="Reis M.G."/>
            <person name="Ko A.I."/>
            <person name="Wunder E.A."/>
        </authorList>
    </citation>
    <scope>NUCLEOTIDE SEQUENCE [LARGE SCALE GENOMIC DNA]</scope>
    <source>
        <strain evidence="2 3">B21</strain>
    </source>
</reference>
<proteinExistence type="predicted"/>
<dbReference type="Proteomes" id="UP000285569">
    <property type="component" value="Unassembled WGS sequence"/>
</dbReference>
<accession>A0ABX9M4B1</accession>
<evidence type="ECO:0000256" key="1">
    <source>
        <dbReference type="SAM" id="MobiDB-lite"/>
    </source>
</evidence>
<evidence type="ECO:0000313" key="2">
    <source>
        <dbReference type="EMBL" id="RHX80570.1"/>
    </source>
</evidence>
<evidence type="ECO:0000313" key="3">
    <source>
        <dbReference type="Proteomes" id="UP000285569"/>
    </source>
</evidence>
<comment type="caution">
    <text evidence="2">The sequence shown here is derived from an EMBL/GenBank/DDBJ whole genome shotgun (WGS) entry which is preliminary data.</text>
</comment>
<reference evidence="3" key="1">
    <citation type="submission" date="2018-05" db="EMBL/GenBank/DDBJ databases">
        <title>Leptospira yasudae sp. nov. and Leptospira stimsonii sp. nov., two pathogenic species of the genus Leptospira isolated from environmental sources.</title>
        <authorList>
            <person name="Casanovas-Massana A."/>
            <person name="Hamond C."/>
            <person name="Santos L.A."/>
            <person name="Hacker K.P."/>
            <person name="Balassiano I."/>
            <person name="Medeiros M.A."/>
            <person name="Reis M.G."/>
            <person name="Ko A.I."/>
            <person name="Wunder E.A."/>
        </authorList>
    </citation>
    <scope>NUCLEOTIDE SEQUENCE [LARGE SCALE GENOMIC DNA]</scope>
    <source>
        <strain evidence="3">B21</strain>
    </source>
</reference>
<name>A0ABX9M4B1_9LEPT</name>
<gene>
    <name evidence="2" type="ORF">DLM77_06640</name>
</gene>
<dbReference type="EMBL" id="QHCR01000003">
    <property type="protein sequence ID" value="RHX80570.1"/>
    <property type="molecule type" value="Genomic_DNA"/>
</dbReference>
<sequence length="59" mass="6582">MCRFLRGAPQGGGGDDERSVESDALSFTRGDFRPNFPYQKNRLTTRTISNLEFVGTPTN</sequence>
<organism evidence="2 3">
    <name type="scientific">Leptospira yasudae</name>
    <dbReference type="NCBI Taxonomy" id="2202201"/>
    <lineage>
        <taxon>Bacteria</taxon>
        <taxon>Pseudomonadati</taxon>
        <taxon>Spirochaetota</taxon>
        <taxon>Spirochaetia</taxon>
        <taxon>Leptospirales</taxon>
        <taxon>Leptospiraceae</taxon>
        <taxon>Leptospira</taxon>
    </lineage>
</organism>
<keyword evidence="3" id="KW-1185">Reference proteome</keyword>
<protein>
    <submittedName>
        <fullName evidence="2">Uncharacterized protein</fullName>
    </submittedName>
</protein>